<evidence type="ECO:0000313" key="1">
    <source>
        <dbReference type="EMBL" id="PVI07187.1"/>
    </source>
</evidence>
<dbReference type="EMBL" id="KZ805305">
    <property type="protein sequence ID" value="PVI07187.1"/>
    <property type="molecule type" value="Genomic_DNA"/>
</dbReference>
<dbReference type="Proteomes" id="UP000244855">
    <property type="component" value="Unassembled WGS sequence"/>
</dbReference>
<protein>
    <submittedName>
        <fullName evidence="1">Uncharacterized protein</fullName>
    </submittedName>
</protein>
<proteinExistence type="predicted"/>
<reference evidence="1 2" key="1">
    <citation type="journal article" date="2018" name="Sci. Rep.">
        <title>Comparative genomics provides insights into the lifestyle and reveals functional heterogeneity of dark septate endophytic fungi.</title>
        <authorList>
            <person name="Knapp D.G."/>
            <person name="Nemeth J.B."/>
            <person name="Barry K."/>
            <person name="Hainaut M."/>
            <person name="Henrissat B."/>
            <person name="Johnson J."/>
            <person name="Kuo A."/>
            <person name="Lim J.H.P."/>
            <person name="Lipzen A."/>
            <person name="Nolan M."/>
            <person name="Ohm R.A."/>
            <person name="Tamas L."/>
            <person name="Grigoriev I.V."/>
            <person name="Spatafora J.W."/>
            <person name="Nagy L.G."/>
            <person name="Kovacs G.M."/>
        </authorList>
    </citation>
    <scope>NUCLEOTIDE SEQUENCE [LARGE SCALE GENOMIC DNA]</scope>
    <source>
        <strain evidence="1 2">DSE2036</strain>
    </source>
</reference>
<keyword evidence="2" id="KW-1185">Reference proteome</keyword>
<organism evidence="1 2">
    <name type="scientific">Periconia macrospinosa</name>
    <dbReference type="NCBI Taxonomy" id="97972"/>
    <lineage>
        <taxon>Eukaryota</taxon>
        <taxon>Fungi</taxon>
        <taxon>Dikarya</taxon>
        <taxon>Ascomycota</taxon>
        <taxon>Pezizomycotina</taxon>
        <taxon>Dothideomycetes</taxon>
        <taxon>Pleosporomycetidae</taxon>
        <taxon>Pleosporales</taxon>
        <taxon>Massarineae</taxon>
        <taxon>Periconiaceae</taxon>
        <taxon>Periconia</taxon>
    </lineage>
</organism>
<gene>
    <name evidence="1" type="ORF">DM02DRAFT_355987</name>
</gene>
<name>A0A2V1E9I6_9PLEO</name>
<sequence length="75" mass="7661">MCTLPIAISSASSATRPLTDLLNCSAITISAVSASSMPGAPSSMGKRHVPPAVARSTLKRTFAPSPGSSRPCWMS</sequence>
<accession>A0A2V1E9I6</accession>
<evidence type="ECO:0000313" key="2">
    <source>
        <dbReference type="Proteomes" id="UP000244855"/>
    </source>
</evidence>
<dbReference type="AlphaFoldDB" id="A0A2V1E9I6"/>